<comment type="catalytic activity">
    <reaction evidence="1">
        <text>ATP + protein L-histidine = ADP + protein N-phospho-L-histidine.</text>
        <dbReference type="EC" id="2.7.13.3"/>
    </reaction>
</comment>
<evidence type="ECO:0000313" key="10">
    <source>
        <dbReference type="Proteomes" id="UP001321492"/>
    </source>
</evidence>
<dbReference type="InterPro" id="IPR003594">
    <property type="entry name" value="HATPase_dom"/>
</dbReference>
<dbReference type="Pfam" id="PF00512">
    <property type="entry name" value="HisKA"/>
    <property type="match status" value="1"/>
</dbReference>
<keyword evidence="10" id="KW-1185">Reference proteome</keyword>
<dbReference type="SUPFAM" id="SSF55785">
    <property type="entry name" value="PYP-like sensor domain (PAS domain)"/>
    <property type="match status" value="1"/>
</dbReference>
<dbReference type="InterPro" id="IPR005467">
    <property type="entry name" value="His_kinase_dom"/>
</dbReference>
<keyword evidence="7" id="KW-0812">Transmembrane</keyword>
<dbReference type="Pfam" id="PF08448">
    <property type="entry name" value="PAS_4"/>
    <property type="match status" value="1"/>
</dbReference>
<evidence type="ECO:0000256" key="5">
    <source>
        <dbReference type="ARBA" id="ARBA00022777"/>
    </source>
</evidence>
<dbReference type="PANTHER" id="PTHR45453">
    <property type="entry name" value="PHOSPHATE REGULON SENSOR PROTEIN PHOR"/>
    <property type="match status" value="1"/>
</dbReference>
<feature type="transmembrane region" description="Helical" evidence="7">
    <location>
        <begin position="20"/>
        <end position="41"/>
    </location>
</feature>
<dbReference type="Gene3D" id="3.30.565.10">
    <property type="entry name" value="Histidine kinase-like ATPase, C-terminal domain"/>
    <property type="match status" value="1"/>
</dbReference>
<dbReference type="GO" id="GO:0005524">
    <property type="term" value="F:ATP binding"/>
    <property type="evidence" value="ECO:0007669"/>
    <property type="project" value="UniProtKB-KW"/>
</dbReference>
<evidence type="ECO:0000256" key="1">
    <source>
        <dbReference type="ARBA" id="ARBA00000085"/>
    </source>
</evidence>
<gene>
    <name evidence="9" type="ORF">QNA08_07215</name>
</gene>
<evidence type="ECO:0000313" key="9">
    <source>
        <dbReference type="EMBL" id="MDJ1158021.1"/>
    </source>
</evidence>
<name>A0ABT7AHA3_9HYPH</name>
<keyword evidence="6" id="KW-0902">Two-component regulatory system</keyword>
<comment type="caution">
    <text evidence="9">The sequence shown here is derived from an EMBL/GenBank/DDBJ whole genome shotgun (WGS) entry which is preliminary data.</text>
</comment>
<dbReference type="PRINTS" id="PR00344">
    <property type="entry name" value="BCTRLSENSOR"/>
</dbReference>
<evidence type="ECO:0000256" key="2">
    <source>
        <dbReference type="ARBA" id="ARBA00012438"/>
    </source>
</evidence>
<reference evidence="9 10" key="1">
    <citation type="submission" date="2023-05" db="EMBL/GenBank/DDBJ databases">
        <title>Chelatococcus sp. nov., a moderately thermophilic bacterium isolated from hot spring microbial mat.</title>
        <authorList>
            <person name="Hu C.-J."/>
            <person name="Li W.-J."/>
        </authorList>
    </citation>
    <scope>NUCLEOTIDE SEQUENCE [LARGE SCALE GENOMIC DNA]</scope>
    <source>
        <strain evidence="9 10">SYSU G07232</strain>
    </source>
</reference>
<dbReference type="Proteomes" id="UP001321492">
    <property type="component" value="Unassembled WGS sequence"/>
</dbReference>
<dbReference type="InterPro" id="IPR003661">
    <property type="entry name" value="HisK_dim/P_dom"/>
</dbReference>
<protein>
    <recommendedName>
        <fullName evidence="2">histidine kinase</fullName>
        <ecNumber evidence="2">2.7.13.3</ecNumber>
    </recommendedName>
</protein>
<dbReference type="InterPro" id="IPR004358">
    <property type="entry name" value="Sig_transdc_His_kin-like_C"/>
</dbReference>
<evidence type="ECO:0000256" key="6">
    <source>
        <dbReference type="ARBA" id="ARBA00023012"/>
    </source>
</evidence>
<evidence type="ECO:0000256" key="3">
    <source>
        <dbReference type="ARBA" id="ARBA00022553"/>
    </source>
</evidence>
<keyword evidence="3" id="KW-0597">Phosphoprotein</keyword>
<dbReference type="InterPro" id="IPR036097">
    <property type="entry name" value="HisK_dim/P_sf"/>
</dbReference>
<dbReference type="PROSITE" id="PS50109">
    <property type="entry name" value="HIS_KIN"/>
    <property type="match status" value="1"/>
</dbReference>
<dbReference type="CDD" id="cd00075">
    <property type="entry name" value="HATPase"/>
    <property type="match status" value="1"/>
</dbReference>
<dbReference type="EMBL" id="JASJEV010000003">
    <property type="protein sequence ID" value="MDJ1158021.1"/>
    <property type="molecule type" value="Genomic_DNA"/>
</dbReference>
<dbReference type="CDD" id="cd00082">
    <property type="entry name" value="HisKA"/>
    <property type="match status" value="1"/>
</dbReference>
<dbReference type="PANTHER" id="PTHR45453:SF1">
    <property type="entry name" value="PHOSPHATE REGULON SENSOR PROTEIN PHOR"/>
    <property type="match status" value="1"/>
</dbReference>
<dbReference type="EC" id="2.7.13.3" evidence="2"/>
<accession>A0ABT7AHA3</accession>
<feature type="domain" description="Histidine kinase" evidence="8">
    <location>
        <begin position="210"/>
        <end position="431"/>
    </location>
</feature>
<keyword evidence="7" id="KW-0472">Membrane</keyword>
<proteinExistence type="predicted"/>
<dbReference type="Gene3D" id="1.10.287.130">
    <property type="match status" value="1"/>
</dbReference>
<dbReference type="InterPro" id="IPR036890">
    <property type="entry name" value="HATPase_C_sf"/>
</dbReference>
<evidence type="ECO:0000256" key="7">
    <source>
        <dbReference type="SAM" id="Phobius"/>
    </source>
</evidence>
<sequence>MPDSDLDEDMRRPVRGRLRLSARGIALRAALLACGVFTLAAVVSGSWGWWLLAAGVAAVGLPVLLFRDRRPLSERIASPRERRDDAFASPAAVLAALPDPVVIVDRRGLVVDANRAAKAMLPGLRLAHPFSFALRAPEVLDGIEAVLRKGEALTAEYLERVPVERVFEVHITALGDVQAEGGHYAGAALFFRDLTAARRLEHMRVDFVANASHELRTPLASLMGFIETLQGPARNDQAARERFLVIMREQARRMSRLIDDLLSLSRIELSAHVQPQTPVDLVAVVRHMIDTLAPLARERGVDINLKAPPLPVTVRGERDELLRVFENLIENAVKYGQSGGRVDVGIERSDGAAGEVTVCVRDYGPGIAPEHLPRLTERFYRVDVAASREKGGTGLGLAIVKHIVNRHRGRLTIDSQPGEGASFCVSLPVIPPADGA</sequence>
<dbReference type="Pfam" id="PF02518">
    <property type="entry name" value="HATPase_c"/>
    <property type="match status" value="1"/>
</dbReference>
<dbReference type="SUPFAM" id="SSF55874">
    <property type="entry name" value="ATPase domain of HSP90 chaperone/DNA topoisomerase II/histidine kinase"/>
    <property type="match status" value="1"/>
</dbReference>
<dbReference type="SMART" id="SM00387">
    <property type="entry name" value="HATPase_c"/>
    <property type="match status" value="1"/>
</dbReference>
<organism evidence="9 10">
    <name type="scientific">Chelatococcus albus</name>
    <dbReference type="NCBI Taxonomy" id="3047466"/>
    <lineage>
        <taxon>Bacteria</taxon>
        <taxon>Pseudomonadati</taxon>
        <taxon>Pseudomonadota</taxon>
        <taxon>Alphaproteobacteria</taxon>
        <taxon>Hyphomicrobiales</taxon>
        <taxon>Chelatococcaceae</taxon>
        <taxon>Chelatococcus</taxon>
    </lineage>
</organism>
<dbReference type="InterPro" id="IPR013656">
    <property type="entry name" value="PAS_4"/>
</dbReference>
<keyword evidence="4" id="KW-0808">Transferase</keyword>
<evidence type="ECO:0000256" key="4">
    <source>
        <dbReference type="ARBA" id="ARBA00022679"/>
    </source>
</evidence>
<dbReference type="InterPro" id="IPR035965">
    <property type="entry name" value="PAS-like_dom_sf"/>
</dbReference>
<dbReference type="SUPFAM" id="SSF47384">
    <property type="entry name" value="Homodimeric domain of signal transducing histidine kinase"/>
    <property type="match status" value="1"/>
</dbReference>
<dbReference type="InterPro" id="IPR050351">
    <property type="entry name" value="BphY/WalK/GraS-like"/>
</dbReference>
<dbReference type="Gene3D" id="3.30.450.20">
    <property type="entry name" value="PAS domain"/>
    <property type="match status" value="1"/>
</dbReference>
<keyword evidence="9" id="KW-0547">Nucleotide-binding</keyword>
<keyword evidence="9" id="KW-0067">ATP-binding</keyword>
<feature type="transmembrane region" description="Helical" evidence="7">
    <location>
        <begin position="47"/>
        <end position="66"/>
    </location>
</feature>
<evidence type="ECO:0000259" key="8">
    <source>
        <dbReference type="PROSITE" id="PS50109"/>
    </source>
</evidence>
<dbReference type="SMART" id="SM00388">
    <property type="entry name" value="HisKA"/>
    <property type="match status" value="1"/>
</dbReference>
<keyword evidence="7" id="KW-1133">Transmembrane helix</keyword>
<keyword evidence="5" id="KW-0418">Kinase</keyword>